<evidence type="ECO:0000313" key="6">
    <source>
        <dbReference type="EMBL" id="PQQ66257.1"/>
    </source>
</evidence>
<evidence type="ECO:0000256" key="2">
    <source>
        <dbReference type="ARBA" id="ARBA00022801"/>
    </source>
</evidence>
<comment type="caution">
    <text evidence="6">The sequence shown here is derived from an EMBL/GenBank/DDBJ whole genome shotgun (WGS) entry which is preliminary data.</text>
</comment>
<evidence type="ECO:0000256" key="4">
    <source>
        <dbReference type="ARBA" id="ARBA00040194"/>
    </source>
</evidence>
<dbReference type="Pfam" id="PF01844">
    <property type="entry name" value="HNH"/>
    <property type="match status" value="1"/>
</dbReference>
<dbReference type="InterPro" id="IPR003615">
    <property type="entry name" value="HNH_nuc"/>
</dbReference>
<dbReference type="RefSeq" id="WP_105367767.1">
    <property type="nucleotide sequence ID" value="NZ_NEMB01000003.1"/>
</dbReference>
<comment type="similarity">
    <text evidence="3">Belongs to the HNH nuclease family.</text>
</comment>
<sequence length="119" mass="14131">MPRKPKRPCSFPGCPELTDGRYCDMHQRQVDAYYNKYERDPQTRKRYGRRWKRIRDRYISEHPLCEECQKYGRLTPAEEVHHIIPLSKGGTNADSNLMSLCKQCHSSITACEGERWARR</sequence>
<evidence type="ECO:0000313" key="7">
    <source>
        <dbReference type="Proteomes" id="UP000239720"/>
    </source>
</evidence>
<dbReference type="PANTHER" id="PTHR41286:SF1">
    <property type="entry name" value="HNH NUCLEASE YAJD-RELATED"/>
    <property type="match status" value="1"/>
</dbReference>
<dbReference type="GO" id="GO:0008270">
    <property type="term" value="F:zinc ion binding"/>
    <property type="evidence" value="ECO:0007669"/>
    <property type="project" value="InterPro"/>
</dbReference>
<keyword evidence="6" id="KW-0255">Endonuclease</keyword>
<dbReference type="InterPro" id="IPR002711">
    <property type="entry name" value="HNH"/>
</dbReference>
<dbReference type="Gene3D" id="1.10.30.50">
    <property type="match status" value="1"/>
</dbReference>
<gene>
    <name evidence="6" type="ORF">B9R14_05500</name>
</gene>
<reference evidence="6 7" key="1">
    <citation type="journal article" date="2018" name="Syst. Appl. Microbiol.">
        <title>Characterization and high-quality draft genome sequence of Herbivorax saccincola A7, an anaerobic, alkaliphilic, thermophilic, cellulolytic, and xylanolytic bacterium.</title>
        <authorList>
            <person name="Aikawa S."/>
            <person name="Baramee S."/>
            <person name="Sermsathanaswadi J."/>
            <person name="Thianheng P."/>
            <person name="Tachaapaikoon C."/>
            <person name="Shikata A."/>
            <person name="Waeonukul R."/>
            <person name="Pason P."/>
            <person name="Ratanakhanokchai K."/>
            <person name="Kosugi A."/>
        </authorList>
    </citation>
    <scope>NUCLEOTIDE SEQUENCE [LARGE SCALE GENOMIC DNA]</scope>
    <source>
        <strain evidence="6 7">A7</strain>
    </source>
</reference>
<evidence type="ECO:0000256" key="1">
    <source>
        <dbReference type="ARBA" id="ARBA00022722"/>
    </source>
</evidence>
<proteinExistence type="inferred from homology"/>
<evidence type="ECO:0000259" key="5">
    <source>
        <dbReference type="SMART" id="SM00507"/>
    </source>
</evidence>
<dbReference type="EMBL" id="NEMB01000003">
    <property type="protein sequence ID" value="PQQ66257.1"/>
    <property type="molecule type" value="Genomic_DNA"/>
</dbReference>
<dbReference type="GO" id="GO:0004519">
    <property type="term" value="F:endonuclease activity"/>
    <property type="evidence" value="ECO:0007669"/>
    <property type="project" value="UniProtKB-KW"/>
</dbReference>
<evidence type="ECO:0000256" key="3">
    <source>
        <dbReference type="ARBA" id="ARBA00038412"/>
    </source>
</evidence>
<dbReference type="OrthoDB" id="9779761at2"/>
<dbReference type="SMART" id="SM00507">
    <property type="entry name" value="HNHc"/>
    <property type="match status" value="1"/>
</dbReference>
<dbReference type="GO" id="GO:0016787">
    <property type="term" value="F:hydrolase activity"/>
    <property type="evidence" value="ECO:0007669"/>
    <property type="project" value="UniProtKB-KW"/>
</dbReference>
<dbReference type="Proteomes" id="UP000239720">
    <property type="component" value="Unassembled WGS sequence"/>
</dbReference>
<organism evidence="6 7">
    <name type="scientific">Acetivibrio saccincola</name>
    <dbReference type="NCBI Taxonomy" id="1677857"/>
    <lineage>
        <taxon>Bacteria</taxon>
        <taxon>Bacillati</taxon>
        <taxon>Bacillota</taxon>
        <taxon>Clostridia</taxon>
        <taxon>Eubacteriales</taxon>
        <taxon>Oscillospiraceae</taxon>
        <taxon>Acetivibrio</taxon>
    </lineage>
</organism>
<dbReference type="PANTHER" id="PTHR41286">
    <property type="entry name" value="HNH NUCLEASE YAJD-RELATED"/>
    <property type="match status" value="1"/>
</dbReference>
<dbReference type="AlphaFoldDB" id="A0A2S8R8Y4"/>
<keyword evidence="1" id="KW-0540">Nuclease</keyword>
<keyword evidence="2" id="KW-0378">Hydrolase</keyword>
<dbReference type="CDD" id="cd00085">
    <property type="entry name" value="HNHc"/>
    <property type="match status" value="1"/>
</dbReference>
<protein>
    <recommendedName>
        <fullName evidence="4">Putative HNH nuclease YajD</fullName>
    </recommendedName>
</protein>
<dbReference type="GO" id="GO:0005829">
    <property type="term" value="C:cytosol"/>
    <property type="evidence" value="ECO:0007669"/>
    <property type="project" value="TreeGrafter"/>
</dbReference>
<name>A0A2S8R8Y4_9FIRM</name>
<feature type="domain" description="HNH nuclease" evidence="5">
    <location>
        <begin position="53"/>
        <end position="106"/>
    </location>
</feature>
<accession>A0A2S8R8Y4</accession>
<dbReference type="GO" id="GO:0003676">
    <property type="term" value="F:nucleic acid binding"/>
    <property type="evidence" value="ECO:0007669"/>
    <property type="project" value="InterPro"/>
</dbReference>